<accession>A0ACA9N9P3</accession>
<dbReference type="EMBL" id="CAJVPW010013315">
    <property type="protein sequence ID" value="CAG8643778.1"/>
    <property type="molecule type" value="Genomic_DNA"/>
</dbReference>
<protein>
    <submittedName>
        <fullName evidence="1">14235_t:CDS:1</fullName>
    </submittedName>
</protein>
<evidence type="ECO:0000313" key="1">
    <source>
        <dbReference type="EMBL" id="CAG8643778.1"/>
    </source>
</evidence>
<gene>
    <name evidence="1" type="ORF">SPELUC_LOCUS8668</name>
</gene>
<keyword evidence="2" id="KW-1185">Reference proteome</keyword>
<name>A0ACA9N9P3_9GLOM</name>
<reference evidence="1" key="1">
    <citation type="submission" date="2021-06" db="EMBL/GenBank/DDBJ databases">
        <authorList>
            <person name="Kallberg Y."/>
            <person name="Tangrot J."/>
            <person name="Rosling A."/>
        </authorList>
    </citation>
    <scope>NUCLEOTIDE SEQUENCE</scope>
    <source>
        <strain evidence="1">28 12/20/2015</strain>
    </source>
</reference>
<sequence>MVLNVETEFVQNIYSDSIEDKESEVNELVVDLTYNADPTIVQNVETYMKLNNAHILTEEKLDNHQIVEIVLAEKLEYDQGDPDDSDEEPPCISVSEGLDGLKNFISFVEQQMNNDFDKNDLTIFRKYVTLMRRKTIESLKQKSITDFFSNVAETQNTEDFLNDENFLDDNFPNNFLDENRKIYDSFDNENYQ</sequence>
<organism evidence="1 2">
    <name type="scientific">Cetraspora pellucida</name>
    <dbReference type="NCBI Taxonomy" id="1433469"/>
    <lineage>
        <taxon>Eukaryota</taxon>
        <taxon>Fungi</taxon>
        <taxon>Fungi incertae sedis</taxon>
        <taxon>Mucoromycota</taxon>
        <taxon>Glomeromycotina</taxon>
        <taxon>Glomeromycetes</taxon>
        <taxon>Diversisporales</taxon>
        <taxon>Gigasporaceae</taxon>
        <taxon>Cetraspora</taxon>
    </lineage>
</organism>
<proteinExistence type="predicted"/>
<comment type="caution">
    <text evidence="1">The sequence shown here is derived from an EMBL/GenBank/DDBJ whole genome shotgun (WGS) entry which is preliminary data.</text>
</comment>
<evidence type="ECO:0000313" key="2">
    <source>
        <dbReference type="Proteomes" id="UP000789366"/>
    </source>
</evidence>
<dbReference type="Proteomes" id="UP000789366">
    <property type="component" value="Unassembled WGS sequence"/>
</dbReference>